<dbReference type="AlphaFoldDB" id="A0A9W9NFL0"/>
<dbReference type="EMBL" id="JAPQKR010000004">
    <property type="protein sequence ID" value="KAJ5218947.1"/>
    <property type="molecule type" value="Genomic_DNA"/>
</dbReference>
<dbReference type="GeneID" id="83175409"/>
<reference evidence="3" key="1">
    <citation type="submission" date="2022-12" db="EMBL/GenBank/DDBJ databases">
        <authorList>
            <person name="Petersen C."/>
        </authorList>
    </citation>
    <scope>NUCLEOTIDE SEQUENCE</scope>
    <source>
        <strain evidence="3">IBT 15544</strain>
    </source>
</reference>
<evidence type="ECO:0000313" key="3">
    <source>
        <dbReference type="EMBL" id="KAJ5218947.1"/>
    </source>
</evidence>
<organism evidence="3 4">
    <name type="scientific">Penicillium cinerascens</name>
    <dbReference type="NCBI Taxonomy" id="70096"/>
    <lineage>
        <taxon>Eukaryota</taxon>
        <taxon>Fungi</taxon>
        <taxon>Dikarya</taxon>
        <taxon>Ascomycota</taxon>
        <taxon>Pezizomycotina</taxon>
        <taxon>Eurotiomycetes</taxon>
        <taxon>Eurotiomycetidae</taxon>
        <taxon>Eurotiales</taxon>
        <taxon>Aspergillaceae</taxon>
        <taxon>Penicillium</taxon>
    </lineage>
</organism>
<gene>
    <name evidence="3" type="ORF">N7498_001046</name>
</gene>
<reference evidence="3" key="2">
    <citation type="journal article" date="2023" name="IMA Fungus">
        <title>Comparative genomic study of the Penicillium genus elucidates a diverse pangenome and 15 lateral gene transfer events.</title>
        <authorList>
            <person name="Petersen C."/>
            <person name="Sorensen T."/>
            <person name="Nielsen M.R."/>
            <person name="Sondergaard T.E."/>
            <person name="Sorensen J.L."/>
            <person name="Fitzpatrick D.A."/>
            <person name="Frisvad J.C."/>
            <person name="Nielsen K.L."/>
        </authorList>
    </citation>
    <scope>NUCLEOTIDE SEQUENCE</scope>
    <source>
        <strain evidence="3">IBT 15544</strain>
    </source>
</reference>
<feature type="transmembrane region" description="Helical" evidence="2">
    <location>
        <begin position="12"/>
        <end position="31"/>
    </location>
</feature>
<sequence length="78" mass="9012">MYDSLGPNWSGTLLGLLEVAIVPIPFVFYRYGYKIRMKCNLIQRMQEDKKKLEGKRARKGPRQGATPPNDEQKQNEAE</sequence>
<evidence type="ECO:0000313" key="4">
    <source>
        <dbReference type="Proteomes" id="UP001150904"/>
    </source>
</evidence>
<proteinExistence type="predicted"/>
<comment type="caution">
    <text evidence="3">The sequence shown here is derived from an EMBL/GenBank/DDBJ whole genome shotgun (WGS) entry which is preliminary data.</text>
</comment>
<keyword evidence="2" id="KW-0472">Membrane</keyword>
<dbReference type="OrthoDB" id="3936150at2759"/>
<name>A0A9W9NFL0_9EURO</name>
<dbReference type="RefSeq" id="XP_058313520.1">
    <property type="nucleotide sequence ID" value="XM_058448109.1"/>
</dbReference>
<keyword evidence="2" id="KW-1133">Transmembrane helix</keyword>
<keyword evidence="2" id="KW-0812">Transmembrane</keyword>
<evidence type="ECO:0000256" key="2">
    <source>
        <dbReference type="SAM" id="Phobius"/>
    </source>
</evidence>
<dbReference type="Proteomes" id="UP001150904">
    <property type="component" value="Unassembled WGS sequence"/>
</dbReference>
<evidence type="ECO:0000256" key="1">
    <source>
        <dbReference type="SAM" id="MobiDB-lite"/>
    </source>
</evidence>
<keyword evidence="4" id="KW-1185">Reference proteome</keyword>
<accession>A0A9W9NFL0</accession>
<feature type="region of interest" description="Disordered" evidence="1">
    <location>
        <begin position="48"/>
        <end position="78"/>
    </location>
</feature>
<protein>
    <submittedName>
        <fullName evidence="3">Citrinin biosynthesis cluster MFS transporter mrr1</fullName>
    </submittedName>
</protein>